<dbReference type="InterPro" id="IPR000424">
    <property type="entry name" value="Primosome_PriB/ssb"/>
</dbReference>
<dbReference type="PANTHER" id="PTHR10302">
    <property type="entry name" value="SINGLE-STRANDED DNA-BINDING PROTEIN"/>
    <property type="match status" value="1"/>
</dbReference>
<gene>
    <name evidence="5" type="ORF">H9894_09470</name>
</gene>
<dbReference type="NCBIfam" id="TIGR00621">
    <property type="entry name" value="ssb"/>
    <property type="match status" value="1"/>
</dbReference>
<dbReference type="PANTHER" id="PTHR10302:SF27">
    <property type="entry name" value="SINGLE-STRANDED DNA-BINDING PROTEIN"/>
    <property type="match status" value="1"/>
</dbReference>
<organism evidence="5 6">
    <name type="scientific">Candidatus Desulfovibrio intestinipullorum</name>
    <dbReference type="NCBI Taxonomy" id="2838536"/>
    <lineage>
        <taxon>Bacteria</taxon>
        <taxon>Pseudomonadati</taxon>
        <taxon>Thermodesulfobacteriota</taxon>
        <taxon>Desulfovibrionia</taxon>
        <taxon>Desulfovibrionales</taxon>
        <taxon>Desulfovibrionaceae</taxon>
        <taxon>Desulfovibrio</taxon>
    </lineage>
</organism>
<dbReference type="EMBL" id="DXHV01000079">
    <property type="protein sequence ID" value="HIW01397.1"/>
    <property type="molecule type" value="Genomic_DNA"/>
</dbReference>
<accession>A0A9D1PZF8</accession>
<dbReference type="GO" id="GO:0009295">
    <property type="term" value="C:nucleoid"/>
    <property type="evidence" value="ECO:0007669"/>
    <property type="project" value="TreeGrafter"/>
</dbReference>
<comment type="subunit">
    <text evidence="2">Homotetramer.</text>
</comment>
<name>A0A9D1PZF8_9BACT</name>
<dbReference type="HAMAP" id="MF_00984">
    <property type="entry name" value="SSB"/>
    <property type="match status" value="1"/>
</dbReference>
<evidence type="ECO:0000256" key="1">
    <source>
        <dbReference type="ARBA" id="ARBA00023125"/>
    </source>
</evidence>
<protein>
    <recommendedName>
        <fullName evidence="2 3">Single-stranded DNA-binding protein</fullName>
        <shortName evidence="2">SSB</shortName>
    </recommendedName>
</protein>
<dbReference type="InterPro" id="IPR011344">
    <property type="entry name" value="ssDNA-bd"/>
</dbReference>
<comment type="caution">
    <text evidence="5">The sequence shown here is derived from an EMBL/GenBank/DDBJ whole genome shotgun (WGS) entry which is preliminary data.</text>
</comment>
<evidence type="ECO:0000313" key="5">
    <source>
        <dbReference type="EMBL" id="HIW01397.1"/>
    </source>
</evidence>
<dbReference type="SUPFAM" id="SSF50249">
    <property type="entry name" value="Nucleic acid-binding proteins"/>
    <property type="match status" value="1"/>
</dbReference>
<dbReference type="GO" id="GO:0003697">
    <property type="term" value="F:single-stranded DNA binding"/>
    <property type="evidence" value="ECO:0007669"/>
    <property type="project" value="UniProtKB-UniRule"/>
</dbReference>
<dbReference type="GO" id="GO:0006260">
    <property type="term" value="P:DNA replication"/>
    <property type="evidence" value="ECO:0007669"/>
    <property type="project" value="InterPro"/>
</dbReference>
<reference evidence="5" key="2">
    <citation type="submission" date="2021-04" db="EMBL/GenBank/DDBJ databases">
        <authorList>
            <person name="Gilroy R."/>
        </authorList>
    </citation>
    <scope>NUCLEOTIDE SEQUENCE</scope>
    <source>
        <strain evidence="5">ChiHecec2B26-446</strain>
    </source>
</reference>
<evidence type="ECO:0000256" key="4">
    <source>
        <dbReference type="SAM" id="MobiDB-lite"/>
    </source>
</evidence>
<dbReference type="Gene3D" id="2.40.50.140">
    <property type="entry name" value="Nucleic acid-binding proteins"/>
    <property type="match status" value="1"/>
</dbReference>
<evidence type="ECO:0000313" key="6">
    <source>
        <dbReference type="Proteomes" id="UP000886752"/>
    </source>
</evidence>
<dbReference type="Proteomes" id="UP000886752">
    <property type="component" value="Unassembled WGS sequence"/>
</dbReference>
<dbReference type="PROSITE" id="PS50935">
    <property type="entry name" value="SSB"/>
    <property type="match status" value="1"/>
</dbReference>
<feature type="region of interest" description="Disordered" evidence="4">
    <location>
        <begin position="103"/>
        <end position="189"/>
    </location>
</feature>
<sequence>MLNKVMIIGRLGRDPELRYTQNGTPVTSLNIATDESYIDREGVRQDRTEWHRVTVFQKQAENCSNYLSKGSLVFVEGSLQTRKWQDQQGQDRYTTEIKAQRVQFLDRRNNNNNNDGGQRESAPRDNMGGGMGREDYQSRPAQQQRGWGQPQQAQGQPRQAHQQYPSQANKEEDLGPAFPSEAIMDEVPF</sequence>
<evidence type="ECO:0000256" key="3">
    <source>
        <dbReference type="RuleBase" id="RU000524"/>
    </source>
</evidence>
<keyword evidence="1 2" id="KW-0238">DNA-binding</keyword>
<comment type="caution">
    <text evidence="2">Lacks conserved residue(s) required for the propagation of feature annotation.</text>
</comment>
<feature type="compositionally biased region" description="Low complexity" evidence="4">
    <location>
        <begin position="139"/>
        <end position="163"/>
    </location>
</feature>
<dbReference type="AlphaFoldDB" id="A0A9D1PZF8"/>
<dbReference type="CDD" id="cd04496">
    <property type="entry name" value="SSB_OBF"/>
    <property type="match status" value="1"/>
</dbReference>
<reference evidence="5" key="1">
    <citation type="journal article" date="2021" name="PeerJ">
        <title>Extensive microbial diversity within the chicken gut microbiome revealed by metagenomics and culture.</title>
        <authorList>
            <person name="Gilroy R."/>
            <person name="Ravi A."/>
            <person name="Getino M."/>
            <person name="Pursley I."/>
            <person name="Horton D.L."/>
            <person name="Alikhan N.F."/>
            <person name="Baker D."/>
            <person name="Gharbi K."/>
            <person name="Hall N."/>
            <person name="Watson M."/>
            <person name="Adriaenssens E.M."/>
            <person name="Foster-Nyarko E."/>
            <person name="Jarju S."/>
            <person name="Secka A."/>
            <person name="Antonio M."/>
            <person name="Oren A."/>
            <person name="Chaudhuri R.R."/>
            <person name="La Ragione R."/>
            <person name="Hildebrand F."/>
            <person name="Pallen M.J."/>
        </authorList>
    </citation>
    <scope>NUCLEOTIDE SEQUENCE</scope>
    <source>
        <strain evidence="5">ChiHecec2B26-446</strain>
    </source>
</reference>
<dbReference type="InterPro" id="IPR012340">
    <property type="entry name" value="NA-bd_OB-fold"/>
</dbReference>
<evidence type="ECO:0000256" key="2">
    <source>
        <dbReference type="HAMAP-Rule" id="MF_00984"/>
    </source>
</evidence>
<dbReference type="Pfam" id="PF00436">
    <property type="entry name" value="SSB"/>
    <property type="match status" value="1"/>
</dbReference>
<proteinExistence type="inferred from homology"/>